<gene>
    <name evidence="2" type="ORF">GE115_15320</name>
</gene>
<dbReference type="SMART" id="SM00855">
    <property type="entry name" value="PGAM"/>
    <property type="match status" value="1"/>
</dbReference>
<evidence type="ECO:0000256" key="1">
    <source>
        <dbReference type="PIRSR" id="PIRSR613078-2"/>
    </source>
</evidence>
<organism evidence="2 3">
    <name type="scientific">Agromyces agglutinans</name>
    <dbReference type="NCBI Taxonomy" id="2662258"/>
    <lineage>
        <taxon>Bacteria</taxon>
        <taxon>Bacillati</taxon>
        <taxon>Actinomycetota</taxon>
        <taxon>Actinomycetes</taxon>
        <taxon>Micrococcales</taxon>
        <taxon>Microbacteriaceae</taxon>
        <taxon>Agromyces</taxon>
    </lineage>
</organism>
<reference evidence="2 3" key="1">
    <citation type="submission" date="2019-10" db="EMBL/GenBank/DDBJ databases">
        <authorList>
            <person name="Nie G."/>
            <person name="Ming H."/>
            <person name="Yi B."/>
        </authorList>
    </citation>
    <scope>NUCLEOTIDE SEQUENCE [LARGE SCALE GENOMIC DNA]</scope>
    <source>
        <strain evidence="2 3">CFH 90414</strain>
    </source>
</reference>
<dbReference type="Pfam" id="PF00300">
    <property type="entry name" value="His_Phos_1"/>
    <property type="match status" value="1"/>
</dbReference>
<dbReference type="PANTHER" id="PTHR48100">
    <property type="entry name" value="BROAD-SPECIFICITY PHOSPHATASE YOR283W-RELATED"/>
    <property type="match status" value="1"/>
</dbReference>
<dbReference type="Proteomes" id="UP000431080">
    <property type="component" value="Unassembled WGS sequence"/>
</dbReference>
<dbReference type="InterPro" id="IPR050275">
    <property type="entry name" value="PGM_Phosphatase"/>
</dbReference>
<dbReference type="Gene3D" id="3.40.50.1240">
    <property type="entry name" value="Phosphoglycerate mutase-like"/>
    <property type="match status" value="1"/>
</dbReference>
<feature type="binding site" evidence="1">
    <location>
        <begin position="7"/>
        <end position="14"/>
    </location>
    <ligand>
        <name>substrate</name>
    </ligand>
</feature>
<dbReference type="GO" id="GO:0016791">
    <property type="term" value="F:phosphatase activity"/>
    <property type="evidence" value="ECO:0007669"/>
    <property type="project" value="TreeGrafter"/>
</dbReference>
<dbReference type="SUPFAM" id="SSF53254">
    <property type="entry name" value="Phosphoglycerate mutase-like"/>
    <property type="match status" value="1"/>
</dbReference>
<feature type="binding site" evidence="1">
    <location>
        <position position="57"/>
    </location>
    <ligand>
        <name>substrate</name>
    </ligand>
</feature>
<dbReference type="InterPro" id="IPR013078">
    <property type="entry name" value="His_Pase_superF_clade-1"/>
</dbReference>
<dbReference type="CDD" id="cd07067">
    <property type="entry name" value="HP_PGM_like"/>
    <property type="match status" value="1"/>
</dbReference>
<dbReference type="EMBL" id="WJIF01000010">
    <property type="protein sequence ID" value="MRG61224.1"/>
    <property type="molecule type" value="Genomic_DNA"/>
</dbReference>
<keyword evidence="3" id="KW-1185">Reference proteome</keyword>
<name>A0A6I2FAD8_9MICO</name>
<sequence length="206" mass="22265">MVIALIRHGQTDWNRELRMQGRTDIPLNRTGRQQARDAALRFADGGWDLVVSSPLGRARETAEILADALGIELGGTFDGLIEQEFGEAEGVPVVEIRERWPARDIPGMEPDAAVGARGLAALAEIAGGHPERRVLAVAHGTLIRRTLATLSGHDAEHYPRLDNLSISEVRHLDEAWHVHTVGGVEFTTLVSELDARAAGVPATRAG</sequence>
<proteinExistence type="predicted"/>
<evidence type="ECO:0000313" key="3">
    <source>
        <dbReference type="Proteomes" id="UP000431080"/>
    </source>
</evidence>
<accession>A0A6I2FAD8</accession>
<protein>
    <submittedName>
        <fullName evidence="2">Histidine phosphatase family protein</fullName>
    </submittedName>
</protein>
<dbReference type="InterPro" id="IPR029033">
    <property type="entry name" value="His_PPase_superfam"/>
</dbReference>
<dbReference type="PROSITE" id="PS00175">
    <property type="entry name" value="PG_MUTASE"/>
    <property type="match status" value="1"/>
</dbReference>
<dbReference type="InterPro" id="IPR001345">
    <property type="entry name" value="PG/BPGM_mutase_AS"/>
</dbReference>
<comment type="caution">
    <text evidence="2">The sequence shown here is derived from an EMBL/GenBank/DDBJ whole genome shotgun (WGS) entry which is preliminary data.</text>
</comment>
<evidence type="ECO:0000313" key="2">
    <source>
        <dbReference type="EMBL" id="MRG61224.1"/>
    </source>
</evidence>
<dbReference type="GO" id="GO:0005737">
    <property type="term" value="C:cytoplasm"/>
    <property type="evidence" value="ECO:0007669"/>
    <property type="project" value="TreeGrafter"/>
</dbReference>
<dbReference type="PANTHER" id="PTHR48100:SF59">
    <property type="entry name" value="ADENOSYLCOBALAMIN_ALPHA-RIBAZOLE PHOSPHATASE"/>
    <property type="match status" value="1"/>
</dbReference>
<dbReference type="RefSeq" id="WP_153685643.1">
    <property type="nucleotide sequence ID" value="NZ_WJIF01000010.1"/>
</dbReference>
<dbReference type="AlphaFoldDB" id="A0A6I2FAD8"/>